<dbReference type="Proteomes" id="UP000291338">
    <property type="component" value="Unassembled WGS sequence"/>
</dbReference>
<organism evidence="1 2">
    <name type="scientific">Pseudoalteromonas phenolica</name>
    <dbReference type="NCBI Taxonomy" id="161398"/>
    <lineage>
        <taxon>Bacteria</taxon>
        <taxon>Pseudomonadati</taxon>
        <taxon>Pseudomonadota</taxon>
        <taxon>Gammaproteobacteria</taxon>
        <taxon>Alteromonadales</taxon>
        <taxon>Pseudoalteromonadaceae</taxon>
        <taxon>Pseudoalteromonas</taxon>
    </lineage>
</organism>
<evidence type="ECO:0000313" key="2">
    <source>
        <dbReference type="Proteomes" id="UP000291338"/>
    </source>
</evidence>
<dbReference type="EMBL" id="PPSX01000083">
    <property type="protein sequence ID" value="RZQ51709.1"/>
    <property type="molecule type" value="Genomic_DNA"/>
</dbReference>
<protein>
    <submittedName>
        <fullName evidence="1">Uncharacterized protein</fullName>
    </submittedName>
</protein>
<sequence length="59" mass="6942">MIDDEFDISILKQLGNSHQDELLSKIRKKKLELDNAHEMAQIESQHGLEYLFDEIDNLE</sequence>
<dbReference type="AlphaFoldDB" id="A0A4Q7IJX2"/>
<proteinExistence type="predicted"/>
<evidence type="ECO:0000313" key="1">
    <source>
        <dbReference type="EMBL" id="RZQ51709.1"/>
    </source>
</evidence>
<dbReference type="RefSeq" id="WP_130256866.1">
    <property type="nucleotide sequence ID" value="NZ_PNEC01000046.1"/>
</dbReference>
<comment type="caution">
    <text evidence="1">The sequence shown here is derived from an EMBL/GenBank/DDBJ whole genome shotgun (WGS) entry which is preliminary data.</text>
</comment>
<name>A0A4Q7IJX2_9GAMM</name>
<gene>
    <name evidence="1" type="ORF">C1E23_17900</name>
</gene>
<accession>A0A4Q7IJX2</accession>
<reference evidence="1 2" key="1">
    <citation type="submission" date="2018-01" db="EMBL/GenBank/DDBJ databases">
        <title>Co-occurrence of chitin degradation, pigmentation and bioactivity in marine Pseudoalteromonas.</title>
        <authorList>
            <person name="Paulsen S."/>
            <person name="Gram L."/>
            <person name="Machado H."/>
        </authorList>
    </citation>
    <scope>NUCLEOTIDE SEQUENCE [LARGE SCALE GENOMIC DNA]</scope>
    <source>
        <strain evidence="1 2">S3898</strain>
    </source>
</reference>